<dbReference type="CDD" id="cd02509">
    <property type="entry name" value="GDP-M1P_Guanylyltransferase"/>
    <property type="match status" value="1"/>
</dbReference>
<dbReference type="InterPro" id="IPR029044">
    <property type="entry name" value="Nucleotide-diphossugar_trans"/>
</dbReference>
<dbReference type="GO" id="GO:0005525">
    <property type="term" value="F:GTP binding"/>
    <property type="evidence" value="ECO:0007669"/>
    <property type="project" value="UniProtKB-KW"/>
</dbReference>
<evidence type="ECO:0000313" key="11">
    <source>
        <dbReference type="Proteomes" id="UP000233387"/>
    </source>
</evidence>
<sequence>MASKHWYAVIMAGGIGTRFWPFSRQRFPKQFHDILGTGKTLIQQTVERFEQICSAENIYIVGSREHENLLYEQLPNLAPHQFILEPSRRNTAPCIAYSAFKIFQKDKKANLVVSPADHYVSNEKEFTKTIQKALKETAQKDILVTLGIQPSRPDTGYGYIQYCEEKTTLWKKILGISSPIKKVKLFAEKPPLELAIEFLRSGDFLWNSGIFIWNAQTILKEFEKHLPDIYEAFWEIKDTFFTENENKAVEKAYTQCRAISIDYGIMEKSEHVFVMPANFGWSDLGTWKSLFELSPKDEKENVIKGNVVALDTENCIIQTPDNRLVIVKGLKNFIVAEYENALMICPKDEEQSVKEFVSIAEKKGQDFV</sequence>
<dbReference type="GO" id="GO:0009298">
    <property type="term" value="P:GDP-mannose biosynthetic process"/>
    <property type="evidence" value="ECO:0007669"/>
    <property type="project" value="TreeGrafter"/>
</dbReference>
<feature type="domain" description="MannoseP isomerase/GMP-like beta-helix" evidence="9">
    <location>
        <begin position="305"/>
        <end position="357"/>
    </location>
</feature>
<dbReference type="Pfam" id="PF00483">
    <property type="entry name" value="NTP_transferase"/>
    <property type="match status" value="1"/>
</dbReference>
<dbReference type="GO" id="GO:0004475">
    <property type="term" value="F:mannose-1-phosphate guanylyltransferase (GTP) activity"/>
    <property type="evidence" value="ECO:0007669"/>
    <property type="project" value="UniProtKB-EC"/>
</dbReference>
<evidence type="ECO:0000256" key="4">
    <source>
        <dbReference type="ARBA" id="ARBA00022695"/>
    </source>
</evidence>
<dbReference type="FunFam" id="3.90.550.10:FF:000046">
    <property type="entry name" value="Mannose-1-phosphate guanylyltransferase (GDP)"/>
    <property type="match status" value="1"/>
</dbReference>
<comment type="caution">
    <text evidence="10">The sequence shown here is derived from an EMBL/GenBank/DDBJ whole genome shotgun (WGS) entry which is preliminary data.</text>
</comment>
<dbReference type="RefSeq" id="WP_243390519.1">
    <property type="nucleotide sequence ID" value="NZ_NKXO01000003.1"/>
</dbReference>
<comment type="similarity">
    <text evidence="1">Belongs to the mannose-6-phosphate isomerase type 2 family.</text>
</comment>
<dbReference type="Gene3D" id="3.90.550.10">
    <property type="entry name" value="Spore Coat Polysaccharide Biosynthesis Protein SpsA, Chain A"/>
    <property type="match status" value="1"/>
</dbReference>
<dbReference type="InterPro" id="IPR049577">
    <property type="entry name" value="GMPP_N"/>
</dbReference>
<name>A0A2N3IKD1_9BACT</name>
<evidence type="ECO:0000259" key="9">
    <source>
        <dbReference type="Pfam" id="PF22640"/>
    </source>
</evidence>
<evidence type="ECO:0000259" key="8">
    <source>
        <dbReference type="Pfam" id="PF00483"/>
    </source>
</evidence>
<dbReference type="InterPro" id="IPR051161">
    <property type="entry name" value="Mannose-6P_isomerase_type2"/>
</dbReference>
<keyword evidence="3 10" id="KW-0808">Transferase</keyword>
<reference evidence="10 11" key="1">
    <citation type="submission" date="2017-06" db="EMBL/GenBank/DDBJ databases">
        <title>Raineya orbicola gen. nov., sp. nov. a slightly thermophilic bacterium of the phylum Bacteroidetes and the description of Raineyaceae fam. nov.</title>
        <authorList>
            <person name="Albuquerque L."/>
            <person name="Polonia A.R.M."/>
            <person name="Barroso C."/>
            <person name="Froufe H.J.C."/>
            <person name="Lage O."/>
            <person name="Lobo-Da-Cunha A."/>
            <person name="Egas C."/>
            <person name="Da Costa M.S."/>
        </authorList>
    </citation>
    <scope>NUCLEOTIDE SEQUENCE [LARGE SCALE GENOMIC DNA]</scope>
    <source>
        <strain evidence="10 11">SPSPC-11</strain>
    </source>
</reference>
<dbReference type="EC" id="2.7.7.13" evidence="2"/>
<evidence type="ECO:0000256" key="2">
    <source>
        <dbReference type="ARBA" id="ARBA00012387"/>
    </source>
</evidence>
<evidence type="ECO:0000256" key="3">
    <source>
        <dbReference type="ARBA" id="ARBA00022679"/>
    </source>
</evidence>
<evidence type="ECO:0000256" key="1">
    <source>
        <dbReference type="ARBA" id="ARBA00006115"/>
    </source>
</evidence>
<comment type="catalytic activity">
    <reaction evidence="7">
        <text>alpha-D-mannose 1-phosphate + GTP + H(+) = GDP-alpha-D-mannose + diphosphate</text>
        <dbReference type="Rhea" id="RHEA:15229"/>
        <dbReference type="ChEBI" id="CHEBI:15378"/>
        <dbReference type="ChEBI" id="CHEBI:33019"/>
        <dbReference type="ChEBI" id="CHEBI:37565"/>
        <dbReference type="ChEBI" id="CHEBI:57527"/>
        <dbReference type="ChEBI" id="CHEBI:58409"/>
        <dbReference type="EC" id="2.7.7.13"/>
    </reaction>
</comment>
<accession>A0A2N3IKD1</accession>
<gene>
    <name evidence="10" type="ORF">Rain11_0210</name>
</gene>
<organism evidence="10 11">
    <name type="scientific">Raineya orbicola</name>
    <dbReference type="NCBI Taxonomy" id="2016530"/>
    <lineage>
        <taxon>Bacteria</taxon>
        <taxon>Pseudomonadati</taxon>
        <taxon>Bacteroidota</taxon>
        <taxon>Cytophagia</taxon>
        <taxon>Cytophagales</taxon>
        <taxon>Raineyaceae</taxon>
        <taxon>Raineya</taxon>
    </lineage>
</organism>
<evidence type="ECO:0000313" key="10">
    <source>
        <dbReference type="EMBL" id="PKQ70673.1"/>
    </source>
</evidence>
<keyword evidence="11" id="KW-1185">Reference proteome</keyword>
<evidence type="ECO:0000256" key="7">
    <source>
        <dbReference type="ARBA" id="ARBA00047343"/>
    </source>
</evidence>
<dbReference type="EMBL" id="NKXO01000003">
    <property type="protein sequence ID" value="PKQ70673.1"/>
    <property type="molecule type" value="Genomic_DNA"/>
</dbReference>
<dbReference type="InterPro" id="IPR054566">
    <property type="entry name" value="ManC/GMP-like_b-helix"/>
</dbReference>
<dbReference type="Pfam" id="PF22640">
    <property type="entry name" value="ManC_GMP_beta-helix"/>
    <property type="match status" value="1"/>
</dbReference>
<dbReference type="InterPro" id="IPR005835">
    <property type="entry name" value="NTP_transferase_dom"/>
</dbReference>
<protein>
    <recommendedName>
        <fullName evidence="2">mannose-1-phosphate guanylyltransferase</fullName>
        <ecNumber evidence="2">2.7.7.13</ecNumber>
    </recommendedName>
</protein>
<dbReference type="Proteomes" id="UP000233387">
    <property type="component" value="Unassembled WGS sequence"/>
</dbReference>
<dbReference type="PANTHER" id="PTHR46390:SF1">
    <property type="entry name" value="MANNOSE-1-PHOSPHATE GUANYLYLTRANSFERASE"/>
    <property type="match status" value="1"/>
</dbReference>
<evidence type="ECO:0000256" key="6">
    <source>
        <dbReference type="ARBA" id="ARBA00023134"/>
    </source>
</evidence>
<dbReference type="SUPFAM" id="SSF159283">
    <property type="entry name" value="Guanosine diphospho-D-mannose pyrophosphorylase/mannose-6-phosphate isomerase linker domain"/>
    <property type="match status" value="1"/>
</dbReference>
<evidence type="ECO:0000256" key="5">
    <source>
        <dbReference type="ARBA" id="ARBA00022741"/>
    </source>
</evidence>
<proteinExistence type="inferred from homology"/>
<keyword evidence="5" id="KW-0547">Nucleotide-binding</keyword>
<keyword evidence="6" id="KW-0342">GTP-binding</keyword>
<feature type="domain" description="Nucleotidyl transferase" evidence="8">
    <location>
        <begin position="8"/>
        <end position="299"/>
    </location>
</feature>
<keyword evidence="4 10" id="KW-0548">Nucleotidyltransferase</keyword>
<dbReference type="PANTHER" id="PTHR46390">
    <property type="entry name" value="MANNOSE-1-PHOSPHATE GUANYLYLTRANSFERASE"/>
    <property type="match status" value="1"/>
</dbReference>
<dbReference type="SUPFAM" id="SSF53448">
    <property type="entry name" value="Nucleotide-diphospho-sugar transferases"/>
    <property type="match status" value="1"/>
</dbReference>
<dbReference type="AlphaFoldDB" id="A0A2N3IKD1"/>